<comment type="caution">
    <text evidence="2">The sequence shown here is derived from an EMBL/GenBank/DDBJ whole genome shotgun (WGS) entry which is preliminary data.</text>
</comment>
<keyword evidence="3" id="KW-1185">Reference proteome</keyword>
<gene>
    <name evidence="2" type="ORF">JRO89_XS15G0127900</name>
</gene>
<reference evidence="2 3" key="1">
    <citation type="submission" date="2021-02" db="EMBL/GenBank/DDBJ databases">
        <title>Plant Genome Project.</title>
        <authorList>
            <person name="Zhang R.-G."/>
        </authorList>
    </citation>
    <scope>NUCLEOTIDE SEQUENCE [LARGE SCALE GENOMIC DNA]</scope>
    <source>
        <tissue evidence="2">Leaves</tissue>
    </source>
</reference>
<proteinExistence type="predicted"/>
<feature type="region of interest" description="Disordered" evidence="1">
    <location>
        <begin position="85"/>
        <end position="140"/>
    </location>
</feature>
<dbReference type="EMBL" id="JAFEMO010000015">
    <property type="protein sequence ID" value="KAH7544208.1"/>
    <property type="molecule type" value="Genomic_DNA"/>
</dbReference>
<dbReference type="Proteomes" id="UP000827721">
    <property type="component" value="Unassembled WGS sequence"/>
</dbReference>
<evidence type="ECO:0000313" key="3">
    <source>
        <dbReference type="Proteomes" id="UP000827721"/>
    </source>
</evidence>
<organism evidence="2 3">
    <name type="scientific">Xanthoceras sorbifolium</name>
    <dbReference type="NCBI Taxonomy" id="99658"/>
    <lineage>
        <taxon>Eukaryota</taxon>
        <taxon>Viridiplantae</taxon>
        <taxon>Streptophyta</taxon>
        <taxon>Embryophyta</taxon>
        <taxon>Tracheophyta</taxon>
        <taxon>Spermatophyta</taxon>
        <taxon>Magnoliopsida</taxon>
        <taxon>eudicotyledons</taxon>
        <taxon>Gunneridae</taxon>
        <taxon>Pentapetalae</taxon>
        <taxon>rosids</taxon>
        <taxon>malvids</taxon>
        <taxon>Sapindales</taxon>
        <taxon>Sapindaceae</taxon>
        <taxon>Xanthoceroideae</taxon>
        <taxon>Xanthoceras</taxon>
    </lineage>
</organism>
<accession>A0ABQ8H1Z4</accession>
<sequence length="140" mass="15821">MANAVKVLKDHHLPKPQGQDKIGRFLLNLTSFAVDSAVHLPFKGVNGGKKAYQIVQERLKNQPPLRCSNDEKKLEPVEELQAKMEEMHEGTNKLKQQNVTSVKLVEESNLRKKKPPNDGGLKASDLSKTNEKRVFIRSRL</sequence>
<evidence type="ECO:0000313" key="2">
    <source>
        <dbReference type="EMBL" id="KAH7544208.1"/>
    </source>
</evidence>
<evidence type="ECO:0000256" key="1">
    <source>
        <dbReference type="SAM" id="MobiDB-lite"/>
    </source>
</evidence>
<name>A0ABQ8H1Z4_9ROSI</name>
<protein>
    <submittedName>
        <fullName evidence="2">Uncharacterized protein</fullName>
    </submittedName>
</protein>